<keyword evidence="1" id="KW-0732">Signal</keyword>
<protein>
    <submittedName>
        <fullName evidence="3">T9SS type A sorting domain-containing protein</fullName>
    </submittedName>
</protein>
<reference evidence="3 4" key="1">
    <citation type="submission" date="2019-09" db="EMBL/GenBank/DDBJ databases">
        <title>Genome sequence and assembly of Taibaiella sp.</title>
        <authorList>
            <person name="Chhetri G."/>
        </authorList>
    </citation>
    <scope>NUCLEOTIDE SEQUENCE [LARGE SCALE GENOMIC DNA]</scope>
    <source>
        <strain evidence="3 4">KVB11</strain>
    </source>
</reference>
<dbReference type="Gene3D" id="2.60.120.260">
    <property type="entry name" value="Galactose-binding domain-like"/>
    <property type="match status" value="1"/>
</dbReference>
<evidence type="ECO:0000259" key="2">
    <source>
        <dbReference type="Pfam" id="PF18962"/>
    </source>
</evidence>
<keyword evidence="4" id="KW-1185">Reference proteome</keyword>
<gene>
    <name evidence="3" type="ORF">F0919_17575</name>
</gene>
<feature type="domain" description="Secretion system C-terminal sorting" evidence="2">
    <location>
        <begin position="231"/>
        <end position="298"/>
    </location>
</feature>
<dbReference type="Proteomes" id="UP000323632">
    <property type="component" value="Unassembled WGS sequence"/>
</dbReference>
<organism evidence="3 4">
    <name type="scientific">Taibaiella lutea</name>
    <dbReference type="NCBI Taxonomy" id="2608001"/>
    <lineage>
        <taxon>Bacteria</taxon>
        <taxon>Pseudomonadati</taxon>
        <taxon>Bacteroidota</taxon>
        <taxon>Chitinophagia</taxon>
        <taxon>Chitinophagales</taxon>
        <taxon>Chitinophagaceae</taxon>
        <taxon>Taibaiella</taxon>
    </lineage>
</organism>
<evidence type="ECO:0000313" key="4">
    <source>
        <dbReference type="Proteomes" id="UP000323632"/>
    </source>
</evidence>
<evidence type="ECO:0000313" key="3">
    <source>
        <dbReference type="EMBL" id="KAA5532592.1"/>
    </source>
</evidence>
<dbReference type="EMBL" id="VWSH01000004">
    <property type="protein sequence ID" value="KAA5532592.1"/>
    <property type="molecule type" value="Genomic_DNA"/>
</dbReference>
<dbReference type="InterPro" id="IPR026444">
    <property type="entry name" value="Secre_tail"/>
</dbReference>
<comment type="caution">
    <text evidence="3">The sequence shown here is derived from an EMBL/GenBank/DDBJ whole genome shotgun (WGS) entry which is preliminary data.</text>
</comment>
<feature type="signal peptide" evidence="1">
    <location>
        <begin position="1"/>
        <end position="31"/>
    </location>
</feature>
<dbReference type="NCBIfam" id="TIGR04183">
    <property type="entry name" value="Por_Secre_tail"/>
    <property type="match status" value="1"/>
</dbReference>
<proteinExistence type="predicted"/>
<accession>A0A5M6CFA3</accession>
<name>A0A5M6CFA3_9BACT</name>
<dbReference type="Pfam" id="PF18962">
    <property type="entry name" value="Por_Secre_tail"/>
    <property type="match status" value="1"/>
</dbReference>
<sequence>MPCNTKQPKLRIMKKILLLSGIILSSVNAIAQIPNSGFELQNGDGTPRLWRQANAIAIPIDTTCQWIGSDSVRFVTDDAHTGTRALELRVAKYCDFTYGGDIKPVNYDADSFVDQRIAFTTAPSKISFYYKLMPTAGDYARVDVLLEGESGNALADTSIKLTTEQLNWTLQSIPFHYSSMETPVYMTLKLKISSDSLTHYGSRFVMDDFNTESVTGINDLKNERITQLKCFPVPANDKLSVCLSGGGAELSGSLNIIDATGRVVQHRNVKTKTAIFDIASLQSGVYCLVYTSGNNITTCRFTK</sequence>
<feature type="chain" id="PRO_5024412903" evidence="1">
    <location>
        <begin position="32"/>
        <end position="303"/>
    </location>
</feature>
<evidence type="ECO:0000256" key="1">
    <source>
        <dbReference type="SAM" id="SignalP"/>
    </source>
</evidence>
<dbReference type="AlphaFoldDB" id="A0A5M6CFA3"/>